<evidence type="ECO:0000259" key="3">
    <source>
        <dbReference type="Pfam" id="PF16244"/>
    </source>
</evidence>
<name>A0A511V7Q1_9BACL</name>
<comment type="caution">
    <text evidence="4">The sequence shown here is derived from an EMBL/GenBank/DDBJ whole genome shotgun (WGS) entry which is preliminary data.</text>
</comment>
<dbReference type="Pfam" id="PF16244">
    <property type="entry name" value="DUF4901"/>
    <property type="match status" value="1"/>
</dbReference>
<keyword evidence="2" id="KW-0732">Signal</keyword>
<feature type="domain" description="YcdB/YcdC repeated" evidence="3">
    <location>
        <begin position="375"/>
        <end position="495"/>
    </location>
</feature>
<dbReference type="InterPro" id="IPR032599">
    <property type="entry name" value="YcdB/YcdC_rep_domain"/>
</dbReference>
<dbReference type="OrthoDB" id="2379565at2"/>
<keyword evidence="5" id="KW-1185">Reference proteome</keyword>
<feature type="signal peptide" evidence="2">
    <location>
        <begin position="1"/>
        <end position="24"/>
    </location>
</feature>
<gene>
    <name evidence="4" type="ORF">ADA01nite_23600</name>
</gene>
<dbReference type="AlphaFoldDB" id="A0A511V7Q1"/>
<dbReference type="Proteomes" id="UP000321157">
    <property type="component" value="Unassembled WGS sequence"/>
</dbReference>
<dbReference type="EMBL" id="BJXX01000103">
    <property type="protein sequence ID" value="GEN34900.1"/>
    <property type="molecule type" value="Genomic_DNA"/>
</dbReference>
<dbReference type="RefSeq" id="WP_146810154.1">
    <property type="nucleotide sequence ID" value="NZ_BJXX01000103.1"/>
</dbReference>
<reference evidence="4 5" key="1">
    <citation type="submission" date="2019-07" db="EMBL/GenBank/DDBJ databases">
        <title>Whole genome shotgun sequence of Aneurinibacillus danicus NBRC 102444.</title>
        <authorList>
            <person name="Hosoyama A."/>
            <person name="Uohara A."/>
            <person name="Ohji S."/>
            <person name="Ichikawa N."/>
        </authorList>
    </citation>
    <scope>NUCLEOTIDE SEQUENCE [LARGE SCALE GENOMIC DNA]</scope>
    <source>
        <strain evidence="4 5">NBRC 102444</strain>
    </source>
</reference>
<accession>A0A511V7Q1</accession>
<organism evidence="4 5">
    <name type="scientific">Aneurinibacillus danicus</name>
    <dbReference type="NCBI Taxonomy" id="267746"/>
    <lineage>
        <taxon>Bacteria</taxon>
        <taxon>Bacillati</taxon>
        <taxon>Bacillota</taxon>
        <taxon>Bacilli</taxon>
        <taxon>Bacillales</taxon>
        <taxon>Paenibacillaceae</taxon>
        <taxon>Aneurinibacillus group</taxon>
        <taxon>Aneurinibacillus</taxon>
    </lineage>
</organism>
<sequence length="575" mass="64132">MKYSLPLAALLLASSLVPAVPALAAGTESEIAQPAASVKSTEHLAPIPPAVQKSMDKLFSLQPELKRLHVTGSYPSEGDGRFVVTLSNQKPEEAWNPKGLSNAHLIFDNSTGELLGFDLQIWEWASDKMPSRQLTLEAADRFLTEWFGAENRQKFGKPESNGAGSSTTHHDDGTKTTWATRHAEFPLVLNGLPVSGGGGPHLGVDSFGHVVNYTYTPIDLDNISVPKPNTARPAEEIKQKAVTADSIDVSYIEAQPEKYTRLSVNTKTKPVLRYDFQRYGYLHPVTGKPIDTLSGKEIDKNRQPSVSKQEVTLQPKGQPIIVRSEDEAKQLIGQLLGMADARTKLRTAEHRVPENNEDNPQQMYEFDTEDHQIFSYVLVDKRTGQVQHASVQVNREPQEQAAKVTKEEAYATALSFLQTYASPTAKQLESIDFSWEEPELPAWVDKSKLPEGILENQSNEYSFFFQEMHQGIPVQDRSYQVTVDKQTGKVVGFSLAVPKEKLELPDAKNIVTKTQAVTMFLKNEALKLQYIWPQYMNQRAPAPILVYGWDNSKGYGYVDATTGEYVNVPVEWDEE</sequence>
<feature type="chain" id="PRO_5021875522" description="YcdB/YcdC repeated domain-containing protein" evidence="2">
    <location>
        <begin position="25"/>
        <end position="575"/>
    </location>
</feature>
<feature type="region of interest" description="Disordered" evidence="1">
    <location>
        <begin position="153"/>
        <end position="174"/>
    </location>
</feature>
<evidence type="ECO:0000313" key="5">
    <source>
        <dbReference type="Proteomes" id="UP000321157"/>
    </source>
</evidence>
<proteinExistence type="predicted"/>
<evidence type="ECO:0000256" key="1">
    <source>
        <dbReference type="SAM" id="MobiDB-lite"/>
    </source>
</evidence>
<evidence type="ECO:0000313" key="4">
    <source>
        <dbReference type="EMBL" id="GEN34900.1"/>
    </source>
</evidence>
<protein>
    <recommendedName>
        <fullName evidence="3">YcdB/YcdC repeated domain-containing protein</fullName>
    </recommendedName>
</protein>
<evidence type="ECO:0000256" key="2">
    <source>
        <dbReference type="SAM" id="SignalP"/>
    </source>
</evidence>